<comment type="caution">
    <text evidence="1">The sequence shown here is derived from an EMBL/GenBank/DDBJ whole genome shotgun (WGS) entry which is preliminary data.</text>
</comment>
<protein>
    <submittedName>
        <fullName evidence="1">Uncharacterized protein</fullName>
    </submittedName>
</protein>
<organism evidence="1 2">
    <name type="scientific">Araneus ventricosus</name>
    <name type="common">Orbweaver spider</name>
    <name type="synonym">Epeira ventricosa</name>
    <dbReference type="NCBI Taxonomy" id="182803"/>
    <lineage>
        <taxon>Eukaryota</taxon>
        <taxon>Metazoa</taxon>
        <taxon>Ecdysozoa</taxon>
        <taxon>Arthropoda</taxon>
        <taxon>Chelicerata</taxon>
        <taxon>Arachnida</taxon>
        <taxon>Araneae</taxon>
        <taxon>Araneomorphae</taxon>
        <taxon>Entelegynae</taxon>
        <taxon>Araneoidea</taxon>
        <taxon>Araneidae</taxon>
        <taxon>Araneus</taxon>
    </lineage>
</organism>
<dbReference type="EMBL" id="BGPR01031840">
    <property type="protein sequence ID" value="GBO05102.1"/>
    <property type="molecule type" value="Genomic_DNA"/>
</dbReference>
<reference evidence="1 2" key="1">
    <citation type="journal article" date="2019" name="Sci. Rep.">
        <title>Orb-weaving spider Araneus ventricosus genome elucidates the spidroin gene catalogue.</title>
        <authorList>
            <person name="Kono N."/>
            <person name="Nakamura H."/>
            <person name="Ohtoshi R."/>
            <person name="Moran D.A.P."/>
            <person name="Shinohara A."/>
            <person name="Yoshida Y."/>
            <person name="Fujiwara M."/>
            <person name="Mori M."/>
            <person name="Tomita M."/>
            <person name="Arakawa K."/>
        </authorList>
    </citation>
    <scope>NUCLEOTIDE SEQUENCE [LARGE SCALE GENOMIC DNA]</scope>
</reference>
<sequence length="127" mass="14604">MLQTKFAYITSRPTLEVCASVQHSNLNLAKTQQFSHWIPNILISASERPDSKLPTLTCDSRAETSTIKLNMKANLHRFPLLHPTKELLRPTCKTINHSQQYLNSRSVRDPIRSSCTCTNLQHQMWQD</sequence>
<dbReference type="AlphaFoldDB" id="A0A4Y2TXL8"/>
<keyword evidence="2" id="KW-1185">Reference proteome</keyword>
<evidence type="ECO:0000313" key="2">
    <source>
        <dbReference type="Proteomes" id="UP000499080"/>
    </source>
</evidence>
<name>A0A4Y2TXL8_ARAVE</name>
<gene>
    <name evidence="1" type="ORF">AVEN_58826_1</name>
</gene>
<accession>A0A4Y2TXL8</accession>
<dbReference type="Proteomes" id="UP000499080">
    <property type="component" value="Unassembled WGS sequence"/>
</dbReference>
<proteinExistence type="predicted"/>
<evidence type="ECO:0000313" key="1">
    <source>
        <dbReference type="EMBL" id="GBO05102.1"/>
    </source>
</evidence>